<dbReference type="Pfam" id="PF08443">
    <property type="entry name" value="RimK"/>
    <property type="match status" value="2"/>
</dbReference>
<accession>A0ABT5YLG4</accession>
<dbReference type="InterPro" id="IPR013651">
    <property type="entry name" value="ATP-grasp_RimK-type"/>
</dbReference>
<dbReference type="Gene3D" id="3.40.630.30">
    <property type="match status" value="1"/>
</dbReference>
<dbReference type="InterPro" id="IPR017534">
    <property type="entry name" value="GNAT-acetyltransferase"/>
</dbReference>
<feature type="domain" description="N-acetyltransferase" evidence="3">
    <location>
        <begin position="97"/>
        <end position="247"/>
    </location>
</feature>
<name>A0ABT5YLG4_9PROT</name>
<keyword evidence="1" id="KW-0547">Nucleotide-binding</keyword>
<dbReference type="EMBL" id="JARHUD010000004">
    <property type="protein sequence ID" value="MDF2095788.1"/>
    <property type="molecule type" value="Genomic_DNA"/>
</dbReference>
<dbReference type="InterPro" id="IPR016181">
    <property type="entry name" value="Acyl_CoA_acyltransferase"/>
</dbReference>
<dbReference type="InterPro" id="IPR000182">
    <property type="entry name" value="GNAT_dom"/>
</dbReference>
<protein>
    <submittedName>
        <fullName evidence="4">N-acetylglutaminylglutamine synthetase</fullName>
    </submittedName>
</protein>
<evidence type="ECO:0000313" key="4">
    <source>
        <dbReference type="EMBL" id="MDF2095788.1"/>
    </source>
</evidence>
<dbReference type="SUPFAM" id="SSF55729">
    <property type="entry name" value="Acyl-CoA N-acyltransferases (Nat)"/>
    <property type="match status" value="1"/>
</dbReference>
<dbReference type="PROSITE" id="PS51186">
    <property type="entry name" value="GNAT"/>
    <property type="match status" value="1"/>
</dbReference>
<evidence type="ECO:0000259" key="3">
    <source>
        <dbReference type="PROSITE" id="PS51186"/>
    </source>
</evidence>
<sequence length="560" mass="61704">MLPRSEIVARHQPPPTQSDIILDCGWGRLLFAQTFADGEALLDALLSEEEGRRDIAFYVDDPHVLLSRRPQQIFLDPSHTYRLDLHRELPEERDPPFVIRPLESLADAEALNHCYARRGMVEVDRDFLLACRGDERYLHLVACDAASGEVVGTVTGIDHEAAFGDPERGSSLWCLAVDSQAPYPGIGVSLVLDLARRLKARGRAFVDLSVLYDNKEAIALYEKLGFYPVQRFALKTRNSINEKLYIGPPPEETLNPYARIIVDEARRRGIAVEILDAEGGFFRLTHGGRSIVCRESLSELTTAVAMSRCDDKAVTHRILAGEGLKVPAQQKAGTPEENATFLQKHGRVVVKPLRGEQGQGVAVDLQRATDVEAAVATARQHCDTVLLEQFVEGQDLRIIVINFQVVAAAVRRPAEVIGTGRHSVAQLIEKQSRRREAATQGESHIPLDEETERCVKAAGHSMESVLPEGETLVVRKAANLHTGGTIHDVTEQLHPELEEAAVQAARALDIPVVGLDFLVPSPEGSDYVIIEANERPGLANHEPAPTAQRFMDLLFPHLAS</sequence>
<evidence type="ECO:0000256" key="1">
    <source>
        <dbReference type="PROSITE-ProRule" id="PRU00409"/>
    </source>
</evidence>
<organism evidence="4 5">
    <name type="scientific">Aquibaculum arenosum</name>
    <dbReference type="NCBI Taxonomy" id="3032591"/>
    <lineage>
        <taxon>Bacteria</taxon>
        <taxon>Pseudomonadati</taxon>
        <taxon>Pseudomonadota</taxon>
        <taxon>Alphaproteobacteria</taxon>
        <taxon>Rhodospirillales</taxon>
        <taxon>Rhodovibrionaceae</taxon>
        <taxon>Aquibaculum</taxon>
    </lineage>
</organism>
<dbReference type="InterPro" id="IPR011761">
    <property type="entry name" value="ATP-grasp"/>
</dbReference>
<dbReference type="PROSITE" id="PS50975">
    <property type="entry name" value="ATP_GRASP"/>
    <property type="match status" value="1"/>
</dbReference>
<dbReference type="PANTHER" id="PTHR21621">
    <property type="entry name" value="RIBOSOMAL PROTEIN S6 MODIFICATION PROTEIN"/>
    <property type="match status" value="1"/>
</dbReference>
<keyword evidence="1" id="KW-0067">ATP-binding</keyword>
<dbReference type="Pfam" id="PF00583">
    <property type="entry name" value="Acetyltransf_1"/>
    <property type="match status" value="1"/>
</dbReference>
<dbReference type="SUPFAM" id="SSF56059">
    <property type="entry name" value="Glutathione synthetase ATP-binding domain-like"/>
    <property type="match status" value="1"/>
</dbReference>
<evidence type="ECO:0000259" key="2">
    <source>
        <dbReference type="PROSITE" id="PS50975"/>
    </source>
</evidence>
<dbReference type="Proteomes" id="UP001215503">
    <property type="component" value="Unassembled WGS sequence"/>
</dbReference>
<comment type="caution">
    <text evidence="4">The sequence shown here is derived from an EMBL/GenBank/DDBJ whole genome shotgun (WGS) entry which is preliminary data.</text>
</comment>
<dbReference type="PANTHER" id="PTHR21621:SF0">
    <property type="entry name" value="BETA-CITRYLGLUTAMATE SYNTHASE B-RELATED"/>
    <property type="match status" value="1"/>
</dbReference>
<proteinExistence type="predicted"/>
<evidence type="ECO:0000313" key="5">
    <source>
        <dbReference type="Proteomes" id="UP001215503"/>
    </source>
</evidence>
<dbReference type="Gene3D" id="3.30.470.20">
    <property type="entry name" value="ATP-grasp fold, B domain"/>
    <property type="match status" value="2"/>
</dbReference>
<dbReference type="NCBIfam" id="TIGR03103">
    <property type="entry name" value="trio_acet_GNAT"/>
    <property type="match status" value="1"/>
</dbReference>
<keyword evidence="5" id="KW-1185">Reference proteome</keyword>
<reference evidence="4 5" key="1">
    <citation type="submission" date="2023-03" db="EMBL/GenBank/DDBJ databases">
        <title>Fodinicurvata sp. CAU 1616 isolated from sea sendiment.</title>
        <authorList>
            <person name="Kim W."/>
        </authorList>
    </citation>
    <scope>NUCLEOTIDE SEQUENCE [LARGE SCALE GENOMIC DNA]</scope>
    <source>
        <strain evidence="4 5">CAU 1616</strain>
    </source>
</reference>
<gene>
    <name evidence="4" type="primary">ngg</name>
    <name evidence="4" type="ORF">P2G67_07345</name>
</gene>
<feature type="domain" description="ATP-grasp" evidence="2">
    <location>
        <begin position="316"/>
        <end position="559"/>
    </location>
</feature>